<keyword evidence="3" id="KW-1185">Reference proteome</keyword>
<dbReference type="Proteomes" id="UP001143463">
    <property type="component" value="Unassembled WGS sequence"/>
</dbReference>
<protein>
    <recommendedName>
        <fullName evidence="4">TadE-like protein</fullName>
    </recommendedName>
</protein>
<dbReference type="EMBL" id="BSFQ01000003">
    <property type="protein sequence ID" value="GLL09893.1"/>
    <property type="molecule type" value="Genomic_DNA"/>
</dbReference>
<evidence type="ECO:0000256" key="1">
    <source>
        <dbReference type="SAM" id="Phobius"/>
    </source>
</evidence>
<organism evidence="2 3">
    <name type="scientific">Pseudonocardia halophobica</name>
    <dbReference type="NCBI Taxonomy" id="29401"/>
    <lineage>
        <taxon>Bacteria</taxon>
        <taxon>Bacillati</taxon>
        <taxon>Actinomycetota</taxon>
        <taxon>Actinomycetes</taxon>
        <taxon>Pseudonocardiales</taxon>
        <taxon>Pseudonocardiaceae</taxon>
        <taxon>Pseudonocardia</taxon>
    </lineage>
</organism>
<keyword evidence="1" id="KW-0472">Membrane</keyword>
<keyword evidence="1" id="KW-0812">Transmembrane</keyword>
<sequence length="141" mass="14161">MIPRIDERGGAPAVEAAIVAGILGLLVAFTVAGVRVAAAESATEQAARAAARLASIQRQPAGAAMVAAPAAREALSTRGVRCTALDVGVEVSGTLALGAAAEVRAEVVCDVPWSDLGIPGVLGTHRSRATATSSIDPLRER</sequence>
<keyword evidence="1" id="KW-1133">Transmembrane helix</keyword>
<evidence type="ECO:0008006" key="4">
    <source>
        <dbReference type="Google" id="ProtNLM"/>
    </source>
</evidence>
<reference evidence="2" key="2">
    <citation type="submission" date="2023-01" db="EMBL/GenBank/DDBJ databases">
        <authorList>
            <person name="Sun Q."/>
            <person name="Evtushenko L."/>
        </authorList>
    </citation>
    <scope>NUCLEOTIDE SEQUENCE</scope>
    <source>
        <strain evidence="2">VKM Ac-1069</strain>
    </source>
</reference>
<accession>A0A9W6KY89</accession>
<dbReference type="AlphaFoldDB" id="A0A9W6KY89"/>
<reference evidence="2" key="1">
    <citation type="journal article" date="2014" name="Int. J. Syst. Evol. Microbiol.">
        <title>Complete genome sequence of Corynebacterium casei LMG S-19264T (=DSM 44701T), isolated from a smear-ripened cheese.</title>
        <authorList>
            <consortium name="US DOE Joint Genome Institute (JGI-PGF)"/>
            <person name="Walter F."/>
            <person name="Albersmeier A."/>
            <person name="Kalinowski J."/>
            <person name="Ruckert C."/>
        </authorList>
    </citation>
    <scope>NUCLEOTIDE SEQUENCE</scope>
    <source>
        <strain evidence="2">VKM Ac-1069</strain>
    </source>
</reference>
<proteinExistence type="predicted"/>
<feature type="transmembrane region" description="Helical" evidence="1">
    <location>
        <begin position="16"/>
        <end position="38"/>
    </location>
</feature>
<name>A0A9W6KY89_9PSEU</name>
<comment type="caution">
    <text evidence="2">The sequence shown here is derived from an EMBL/GenBank/DDBJ whole genome shotgun (WGS) entry which is preliminary data.</text>
</comment>
<evidence type="ECO:0000313" key="3">
    <source>
        <dbReference type="Proteomes" id="UP001143463"/>
    </source>
</evidence>
<evidence type="ECO:0000313" key="2">
    <source>
        <dbReference type="EMBL" id="GLL09893.1"/>
    </source>
</evidence>
<gene>
    <name evidence="2" type="ORF">GCM10017577_10330</name>
</gene>